<dbReference type="Pfam" id="PF12441">
    <property type="entry name" value="CopG_antitoxin"/>
    <property type="match status" value="1"/>
</dbReference>
<keyword evidence="2" id="KW-1185">Reference proteome</keyword>
<sequence>MRKKRKVQSLEEIPEFGSEAEEARFWGEHELGEPLLEAMAPPPEGLLPPPRPRTRAISLRLDEDLLRRLKAMARRKGKGYQTLLKEFVLERLYEEEKREGVI</sequence>
<dbReference type="AlphaFoldDB" id="A0A1G7JYB5"/>
<dbReference type="RefSeq" id="WP_093008423.1">
    <property type="nucleotide sequence ID" value="NZ_FNBC01000039.1"/>
</dbReference>
<dbReference type="InterPro" id="IPR022148">
    <property type="entry name" value="CopG_antitoxin"/>
</dbReference>
<gene>
    <name evidence="1" type="ORF">SAMN04488243_1399</name>
</gene>
<reference evidence="2" key="1">
    <citation type="submission" date="2016-10" db="EMBL/GenBank/DDBJ databases">
        <authorList>
            <person name="Varghese N."/>
            <person name="Submissions S."/>
        </authorList>
    </citation>
    <scope>NUCLEOTIDE SEQUENCE [LARGE SCALE GENOMIC DNA]</scope>
    <source>
        <strain evidence="2">CGMCC 1.6992</strain>
    </source>
</reference>
<feature type="non-terminal residue" evidence="1">
    <location>
        <position position="102"/>
    </location>
</feature>
<organism evidence="1 2">
    <name type="scientific">Thermus arciformis</name>
    <dbReference type="NCBI Taxonomy" id="482827"/>
    <lineage>
        <taxon>Bacteria</taxon>
        <taxon>Thermotogati</taxon>
        <taxon>Deinococcota</taxon>
        <taxon>Deinococci</taxon>
        <taxon>Thermales</taxon>
        <taxon>Thermaceae</taxon>
        <taxon>Thermus</taxon>
    </lineage>
</organism>
<name>A0A1G7JYB5_9DEIN</name>
<dbReference type="EMBL" id="FNBC01000039">
    <property type="protein sequence ID" value="SDF29791.1"/>
    <property type="molecule type" value="Genomic_DNA"/>
</dbReference>
<accession>A0A1G7JYB5</accession>
<dbReference type="Proteomes" id="UP000199446">
    <property type="component" value="Unassembled WGS sequence"/>
</dbReference>
<evidence type="ECO:0000313" key="2">
    <source>
        <dbReference type="Proteomes" id="UP000199446"/>
    </source>
</evidence>
<evidence type="ECO:0000313" key="1">
    <source>
        <dbReference type="EMBL" id="SDF29791.1"/>
    </source>
</evidence>
<proteinExistence type="predicted"/>
<protein>
    <submittedName>
        <fullName evidence="1">CopG antitoxin of type II toxin-antitoxin system</fullName>
    </submittedName>
</protein>